<name>A0AAD2CTM7_9STRA</name>
<dbReference type="SUPFAM" id="SSF47473">
    <property type="entry name" value="EF-hand"/>
    <property type="match status" value="1"/>
</dbReference>
<reference evidence="2" key="1">
    <citation type="submission" date="2023-08" db="EMBL/GenBank/DDBJ databases">
        <authorList>
            <person name="Audoor S."/>
            <person name="Bilcke G."/>
        </authorList>
    </citation>
    <scope>NUCLEOTIDE SEQUENCE</scope>
</reference>
<organism evidence="2 3">
    <name type="scientific">Cylindrotheca closterium</name>
    <dbReference type="NCBI Taxonomy" id="2856"/>
    <lineage>
        <taxon>Eukaryota</taxon>
        <taxon>Sar</taxon>
        <taxon>Stramenopiles</taxon>
        <taxon>Ochrophyta</taxon>
        <taxon>Bacillariophyta</taxon>
        <taxon>Bacillariophyceae</taxon>
        <taxon>Bacillariophycidae</taxon>
        <taxon>Bacillariales</taxon>
        <taxon>Bacillariaceae</taxon>
        <taxon>Cylindrotheca</taxon>
    </lineage>
</organism>
<dbReference type="InterPro" id="IPR011992">
    <property type="entry name" value="EF-hand-dom_pair"/>
</dbReference>
<sequence length="145" mass="17040">MILYKIRKFAEQQAARPISFRSSDKSSDVQAMVPKNSHSFSNLELHEDGSKYSSFWNSKIVCFTRSGRKWSIERDEFIAWYANHLEADKHVSPKERAEELFNSFDLNHSGEVTIGMFKQKMDNFKFGFTIDDLERSRTSWIEIDE</sequence>
<proteinExistence type="predicted"/>
<evidence type="ECO:0000313" key="3">
    <source>
        <dbReference type="Proteomes" id="UP001295423"/>
    </source>
</evidence>
<feature type="domain" description="EF-hand" evidence="1">
    <location>
        <begin position="92"/>
        <end position="127"/>
    </location>
</feature>
<dbReference type="InterPro" id="IPR002048">
    <property type="entry name" value="EF_hand_dom"/>
</dbReference>
<evidence type="ECO:0000313" key="2">
    <source>
        <dbReference type="EMBL" id="CAJ1945663.1"/>
    </source>
</evidence>
<protein>
    <recommendedName>
        <fullName evidence="1">EF-hand domain-containing protein</fullName>
    </recommendedName>
</protein>
<gene>
    <name evidence="2" type="ORF">CYCCA115_LOCUS9808</name>
</gene>
<evidence type="ECO:0000259" key="1">
    <source>
        <dbReference type="PROSITE" id="PS50222"/>
    </source>
</evidence>
<comment type="caution">
    <text evidence="2">The sequence shown here is derived from an EMBL/GenBank/DDBJ whole genome shotgun (WGS) entry which is preliminary data.</text>
</comment>
<dbReference type="AlphaFoldDB" id="A0AAD2CTM7"/>
<dbReference type="PROSITE" id="PS50222">
    <property type="entry name" value="EF_HAND_2"/>
    <property type="match status" value="1"/>
</dbReference>
<dbReference type="GO" id="GO:0005509">
    <property type="term" value="F:calcium ion binding"/>
    <property type="evidence" value="ECO:0007669"/>
    <property type="project" value="InterPro"/>
</dbReference>
<dbReference type="Gene3D" id="1.10.238.10">
    <property type="entry name" value="EF-hand"/>
    <property type="match status" value="1"/>
</dbReference>
<dbReference type="EMBL" id="CAKOGP040001446">
    <property type="protein sequence ID" value="CAJ1945663.1"/>
    <property type="molecule type" value="Genomic_DNA"/>
</dbReference>
<accession>A0AAD2CTM7</accession>
<dbReference type="Proteomes" id="UP001295423">
    <property type="component" value="Unassembled WGS sequence"/>
</dbReference>
<keyword evidence="3" id="KW-1185">Reference proteome</keyword>